<sequence length="150" mass="15809">MVQVSPQELRDFAARLPAASFTALAQQLPGFHLGGGMPAADKANQFVKQWAQQVAGFGVDLDRGVDAFRTVAQNAAARFETTDQSAKDVFAEELNPFRGRDWTTSDALAPAAEKPPADTRPPATTTDDPEVDILAPGPFGSAGGSDRPVA</sequence>
<feature type="region of interest" description="Disordered" evidence="1">
    <location>
        <begin position="100"/>
        <end position="150"/>
    </location>
</feature>
<protein>
    <recommendedName>
        <fullName evidence="3">Excreted virulence factor EspC (Type VII ESX diderm)</fullName>
    </recommendedName>
</protein>
<proteinExistence type="predicted"/>
<organism evidence="2">
    <name type="scientific">Kribbella sp. HUAS MG21</name>
    <dbReference type="NCBI Taxonomy" id="3160966"/>
    <lineage>
        <taxon>Bacteria</taxon>
        <taxon>Bacillati</taxon>
        <taxon>Actinomycetota</taxon>
        <taxon>Actinomycetes</taxon>
        <taxon>Propionibacteriales</taxon>
        <taxon>Kribbellaceae</taxon>
        <taxon>Kribbella</taxon>
    </lineage>
</organism>
<dbReference type="AlphaFoldDB" id="A0AAU7TI38"/>
<evidence type="ECO:0000313" key="2">
    <source>
        <dbReference type="EMBL" id="XBV26282.1"/>
    </source>
</evidence>
<reference evidence="2" key="1">
    <citation type="submission" date="2024-06" db="EMBL/GenBank/DDBJ databases">
        <title>Kribbella sp. strain HUAS MG21 genome sequences.</title>
        <authorList>
            <person name="Mo P."/>
        </authorList>
    </citation>
    <scope>NUCLEOTIDE SEQUENCE</scope>
    <source>
        <strain evidence="2">HUAS MG21</strain>
    </source>
</reference>
<evidence type="ECO:0008006" key="3">
    <source>
        <dbReference type="Google" id="ProtNLM"/>
    </source>
</evidence>
<gene>
    <name evidence="2" type="ORF">ABN611_07600</name>
</gene>
<accession>A0AAU7TI38</accession>
<dbReference type="EMBL" id="CP158165">
    <property type="protein sequence ID" value="XBV26282.1"/>
    <property type="molecule type" value="Genomic_DNA"/>
</dbReference>
<dbReference type="RefSeq" id="WP_350279082.1">
    <property type="nucleotide sequence ID" value="NZ_CP158165.1"/>
</dbReference>
<name>A0AAU7TI38_9ACTN</name>
<evidence type="ECO:0000256" key="1">
    <source>
        <dbReference type="SAM" id="MobiDB-lite"/>
    </source>
</evidence>